<organism evidence="2 3">
    <name type="scientific">Halobium salinum</name>
    <dbReference type="NCBI Taxonomy" id="1364940"/>
    <lineage>
        <taxon>Archaea</taxon>
        <taxon>Methanobacteriati</taxon>
        <taxon>Methanobacteriota</taxon>
        <taxon>Stenosarchaea group</taxon>
        <taxon>Halobacteria</taxon>
        <taxon>Halobacteriales</taxon>
        <taxon>Haloferacaceae</taxon>
        <taxon>Halobium</taxon>
    </lineage>
</organism>
<dbReference type="RefSeq" id="WP_267622004.1">
    <property type="nucleotide sequence ID" value="NZ_JAODIW010000006.1"/>
</dbReference>
<protein>
    <submittedName>
        <fullName evidence="2">Gfo/Idh/MocA family protein</fullName>
    </submittedName>
</protein>
<dbReference type="Pfam" id="PF01408">
    <property type="entry name" value="GFO_IDH_MocA"/>
    <property type="match status" value="1"/>
</dbReference>
<dbReference type="AlphaFoldDB" id="A0ABD5PAC8"/>
<proteinExistence type="predicted"/>
<feature type="domain" description="Gfo/Idh/MocA-like oxidoreductase N-terminal" evidence="1">
    <location>
        <begin position="5"/>
        <end position="123"/>
    </location>
</feature>
<dbReference type="Gene3D" id="3.30.360.10">
    <property type="entry name" value="Dihydrodipicolinate Reductase, domain 2"/>
    <property type="match status" value="1"/>
</dbReference>
<evidence type="ECO:0000259" key="1">
    <source>
        <dbReference type="Pfam" id="PF01408"/>
    </source>
</evidence>
<reference evidence="2 3" key="1">
    <citation type="journal article" date="2019" name="Int. J. Syst. Evol. Microbiol.">
        <title>The Global Catalogue of Microorganisms (GCM) 10K type strain sequencing project: providing services to taxonomists for standard genome sequencing and annotation.</title>
        <authorList>
            <consortium name="The Broad Institute Genomics Platform"/>
            <consortium name="The Broad Institute Genome Sequencing Center for Infectious Disease"/>
            <person name="Wu L."/>
            <person name="Ma J."/>
        </authorList>
    </citation>
    <scope>NUCLEOTIDE SEQUENCE [LARGE SCALE GENOMIC DNA]</scope>
    <source>
        <strain evidence="2 3">CGMCC 1.12553</strain>
    </source>
</reference>
<dbReference type="InterPro" id="IPR036291">
    <property type="entry name" value="NAD(P)-bd_dom_sf"/>
</dbReference>
<dbReference type="InterPro" id="IPR051450">
    <property type="entry name" value="Gfo/Idh/MocA_Oxidoreductases"/>
</dbReference>
<dbReference type="SUPFAM" id="SSF51735">
    <property type="entry name" value="NAD(P)-binding Rossmann-fold domains"/>
    <property type="match status" value="1"/>
</dbReference>
<keyword evidence="3" id="KW-1185">Reference proteome</keyword>
<gene>
    <name evidence="2" type="ORF">ACFO0N_06965</name>
</gene>
<dbReference type="Gene3D" id="3.40.50.720">
    <property type="entry name" value="NAD(P)-binding Rossmann-like Domain"/>
    <property type="match status" value="1"/>
</dbReference>
<evidence type="ECO:0000313" key="3">
    <source>
        <dbReference type="Proteomes" id="UP001595921"/>
    </source>
</evidence>
<sequence>MADLVLVGYGSVGRTHAAVAAERRHDLFIIDASPNARDRARREYPDATIVSTLSDLDGLVSAWEKIAAIVATWAPTHHEYFHELVDRGVRRVLCEKPLANSLANAHAMCERADNEGVRLLAGHLFRYSTLVDDIESWASEYDLGDPVRFASTGGAVGLVNNGVHFADLAYSLFDSTPSSVVSTARSDPINPRSDDLKYFGGTSILSFPDAREAVLSYSNRSSVGPDTRIDYRDAVITIDDTFHVSIRHRSPEDLKEFPAITRYGGASEELYSTQNPFGDEHLYAAGHDVLFARAHEDLLGDGCPQAPGPIGLSVLHACIGSLVSAAEEESVSLPISQGSEYWQRKWAYN</sequence>
<dbReference type="PANTHER" id="PTHR43377">
    <property type="entry name" value="BILIVERDIN REDUCTASE A"/>
    <property type="match status" value="1"/>
</dbReference>
<name>A0ABD5PAC8_9EURY</name>
<comment type="caution">
    <text evidence="2">The sequence shown here is derived from an EMBL/GenBank/DDBJ whole genome shotgun (WGS) entry which is preliminary data.</text>
</comment>
<dbReference type="EMBL" id="JBHSDS010000003">
    <property type="protein sequence ID" value="MFC4357689.1"/>
    <property type="molecule type" value="Genomic_DNA"/>
</dbReference>
<dbReference type="PANTHER" id="PTHR43377:SF1">
    <property type="entry name" value="BILIVERDIN REDUCTASE A"/>
    <property type="match status" value="1"/>
</dbReference>
<dbReference type="InterPro" id="IPR000683">
    <property type="entry name" value="Gfo/Idh/MocA-like_OxRdtase_N"/>
</dbReference>
<accession>A0ABD5PAC8</accession>
<dbReference type="Proteomes" id="UP001595921">
    <property type="component" value="Unassembled WGS sequence"/>
</dbReference>
<evidence type="ECO:0000313" key="2">
    <source>
        <dbReference type="EMBL" id="MFC4357689.1"/>
    </source>
</evidence>